<protein>
    <submittedName>
        <fullName evidence="2">Uncharacterized protein</fullName>
    </submittedName>
</protein>
<feature type="region of interest" description="Disordered" evidence="1">
    <location>
        <begin position="1"/>
        <end position="77"/>
    </location>
</feature>
<evidence type="ECO:0000313" key="2">
    <source>
        <dbReference type="EMBL" id="CAH2294678.1"/>
    </source>
</evidence>
<name>A0AAD1S829_PELCU</name>
<evidence type="ECO:0000313" key="3">
    <source>
        <dbReference type="Proteomes" id="UP001295444"/>
    </source>
</evidence>
<reference evidence="2" key="1">
    <citation type="submission" date="2022-03" db="EMBL/GenBank/DDBJ databases">
        <authorList>
            <person name="Alioto T."/>
            <person name="Alioto T."/>
            <person name="Gomez Garrido J."/>
        </authorList>
    </citation>
    <scope>NUCLEOTIDE SEQUENCE</scope>
</reference>
<evidence type="ECO:0000256" key="1">
    <source>
        <dbReference type="SAM" id="MobiDB-lite"/>
    </source>
</evidence>
<dbReference type="EMBL" id="OW240916">
    <property type="protein sequence ID" value="CAH2294678.1"/>
    <property type="molecule type" value="Genomic_DNA"/>
</dbReference>
<dbReference type="AlphaFoldDB" id="A0AAD1S829"/>
<feature type="compositionally biased region" description="Polar residues" evidence="1">
    <location>
        <begin position="26"/>
        <end position="52"/>
    </location>
</feature>
<organism evidence="2 3">
    <name type="scientific">Pelobates cultripes</name>
    <name type="common">Western spadefoot toad</name>
    <dbReference type="NCBI Taxonomy" id="61616"/>
    <lineage>
        <taxon>Eukaryota</taxon>
        <taxon>Metazoa</taxon>
        <taxon>Chordata</taxon>
        <taxon>Craniata</taxon>
        <taxon>Vertebrata</taxon>
        <taxon>Euteleostomi</taxon>
        <taxon>Amphibia</taxon>
        <taxon>Batrachia</taxon>
        <taxon>Anura</taxon>
        <taxon>Pelobatoidea</taxon>
        <taxon>Pelobatidae</taxon>
        <taxon>Pelobates</taxon>
    </lineage>
</organism>
<dbReference type="Proteomes" id="UP001295444">
    <property type="component" value="Chromosome 05"/>
</dbReference>
<proteinExistence type="predicted"/>
<accession>A0AAD1S829</accession>
<keyword evidence="3" id="KW-1185">Reference proteome</keyword>
<sequence length="131" mass="14325">MTSFTGGEPPKLKPAGSEVIVIPPEQKQTPNARGMKEQTTASKRCRSTNKYTQEVAGSDGTGDTQLHRPTRGAHTATKRHRLTLDLLPGIVTTVTQPPMPQTNSHEPQPLLICLTCSIIGELDKSAHRYER</sequence>
<feature type="compositionally biased region" description="Basic residues" evidence="1">
    <location>
        <begin position="68"/>
        <end position="77"/>
    </location>
</feature>
<gene>
    <name evidence="2" type="ORF">PECUL_23A025980</name>
</gene>